<evidence type="ECO:0000313" key="3">
    <source>
        <dbReference type="Proteomes" id="UP000708208"/>
    </source>
</evidence>
<gene>
    <name evidence="2" type="ORF">AFUS01_LOCUS43269</name>
</gene>
<sequence length="885" mass="99536">MPFVRDQNSITAVPSVLILKLQSKLRIGKGSDRKSSTSLRHPKGRTRAPPVTIPVERTSDYTHCNKKMLPSRFDRHGRMTRVTADYNQDSEDSEMRFVQKKLSKMTKRQESVLRNYVNNIDYIPVSVTSGASSDDEFGARCITGNKPVHYTDECITKCLSFLDNYEFEEEPKSSNEFEKLTEALQHLENICKSEFLVDPAKISPKIDKSEDILTICPTKPMPFKCESSTTQAPSDAMGKTNDAYINDWMMEKSSPDFSLRNYFCAGNKCESFEMDKQVLNEQKEADIWEWVSPAYTRDVNSRMDQASINQLITQPQHALTHSSVNQQKRYEQYSYGDNPLLQVGVNSETIENPADETLLDLKTIRSTADELPITPRTIFAPITAAIQDVLKNTTKIQHGTPPASSSWSVSPIYKGDNEPTVFAEEPKEMPKPVKVATAIRKLDDGKMHEVFSNCSLAAGVSSGVSMADLQSSEDIPTRCSSNSTFSDYDGDCRDASENECVPVKIDQHNHEPLTEFSAPAEHTKPVSFNRYISGIVQNEITESLYNPELPSISSKSQTPQMNFRSIRASTCYKSNTSLVDQDPPKQFSTDDVKVKGVSSDVKPSTSIEGKNKQCRSVSKISEYSNSKKSKRNKEKKKDNDKEKGKKNKRDKEGAESEKKSKMRQHKDSVTQTLAEQPIQRLKNALPRTPGGRYSLEGKAAEDAISAYVKAELAASLECAEVTRNGNSKTKIKPAYGSLAEFLRRVAINDPKLKSRLDKGALSNSKLSVKCNGTKKKCVPKYVSKPRIVVHERPKNIILPRQSNRINFIRYQQQSMAAMMHYSKSRNSKKQSSNVGLRDSTEMTSLNRKDYRANNSRGNAFNNRFKGNRNMVTVVFDKPPELYNVQ</sequence>
<evidence type="ECO:0000313" key="2">
    <source>
        <dbReference type="EMBL" id="CAG7833674.1"/>
    </source>
</evidence>
<organism evidence="2 3">
    <name type="scientific">Allacma fusca</name>
    <dbReference type="NCBI Taxonomy" id="39272"/>
    <lineage>
        <taxon>Eukaryota</taxon>
        <taxon>Metazoa</taxon>
        <taxon>Ecdysozoa</taxon>
        <taxon>Arthropoda</taxon>
        <taxon>Hexapoda</taxon>
        <taxon>Collembola</taxon>
        <taxon>Symphypleona</taxon>
        <taxon>Sminthuridae</taxon>
        <taxon>Allacma</taxon>
    </lineage>
</organism>
<keyword evidence="3" id="KW-1185">Reference proteome</keyword>
<name>A0A8J2LJ41_9HEXA</name>
<dbReference type="AlphaFoldDB" id="A0A8J2LJ41"/>
<evidence type="ECO:0000256" key="1">
    <source>
        <dbReference type="SAM" id="MobiDB-lite"/>
    </source>
</evidence>
<feature type="compositionally biased region" description="Polar residues" evidence="1">
    <location>
        <begin position="603"/>
        <end position="623"/>
    </location>
</feature>
<feature type="region of interest" description="Disordered" evidence="1">
    <location>
        <begin position="575"/>
        <end position="676"/>
    </location>
</feature>
<feature type="region of interest" description="Disordered" evidence="1">
    <location>
        <begin position="823"/>
        <end position="845"/>
    </location>
</feature>
<reference evidence="2" key="1">
    <citation type="submission" date="2021-06" db="EMBL/GenBank/DDBJ databases">
        <authorList>
            <person name="Hodson N. C."/>
            <person name="Mongue J. A."/>
            <person name="Jaron S. K."/>
        </authorList>
    </citation>
    <scope>NUCLEOTIDE SEQUENCE</scope>
</reference>
<feature type="compositionally biased region" description="Basic and acidic residues" evidence="1">
    <location>
        <begin position="635"/>
        <end position="659"/>
    </location>
</feature>
<proteinExistence type="predicted"/>
<dbReference type="Proteomes" id="UP000708208">
    <property type="component" value="Unassembled WGS sequence"/>
</dbReference>
<accession>A0A8J2LJ41</accession>
<protein>
    <submittedName>
        <fullName evidence="2">Uncharacterized protein</fullName>
    </submittedName>
</protein>
<dbReference type="EMBL" id="CAJVCH010569973">
    <property type="protein sequence ID" value="CAG7833674.1"/>
    <property type="molecule type" value="Genomic_DNA"/>
</dbReference>
<comment type="caution">
    <text evidence="2">The sequence shown here is derived from an EMBL/GenBank/DDBJ whole genome shotgun (WGS) entry which is preliminary data.</text>
</comment>
<feature type="region of interest" description="Disordered" evidence="1">
    <location>
        <begin position="27"/>
        <end position="51"/>
    </location>
</feature>